<dbReference type="Pfam" id="PF00627">
    <property type="entry name" value="UBA"/>
    <property type="match status" value="2"/>
</dbReference>
<evidence type="ECO:0000256" key="4">
    <source>
        <dbReference type="ARBA" id="ARBA00023242"/>
    </source>
</evidence>
<dbReference type="PANTHER" id="PTHR10621:SF0">
    <property type="entry name" value="UV EXCISION REPAIR PROTEIN RAD23"/>
    <property type="match status" value="1"/>
</dbReference>
<dbReference type="SMART" id="SM00213">
    <property type="entry name" value="UBQ"/>
    <property type="match status" value="1"/>
</dbReference>
<dbReference type="OrthoDB" id="419317at2759"/>
<dbReference type="Proteomes" id="UP000191144">
    <property type="component" value="Chromosome D"/>
</dbReference>
<dbReference type="GO" id="GO:0043130">
    <property type="term" value="F:ubiquitin binding"/>
    <property type="evidence" value="ECO:0007669"/>
    <property type="project" value="UniProtKB-UniRule"/>
</dbReference>
<evidence type="ECO:0000256" key="6">
    <source>
        <dbReference type="SAM" id="MobiDB-lite"/>
    </source>
</evidence>
<dbReference type="GO" id="GO:0031593">
    <property type="term" value="F:polyubiquitin modification-dependent protein binding"/>
    <property type="evidence" value="ECO:0007669"/>
    <property type="project" value="UniProtKB-UniRule"/>
</dbReference>
<feature type="domain" description="UBA" evidence="7">
    <location>
        <begin position="358"/>
        <end position="398"/>
    </location>
</feature>
<evidence type="ECO:0000256" key="2">
    <source>
        <dbReference type="ARBA" id="ARBA00022763"/>
    </source>
</evidence>
<dbReference type="SUPFAM" id="SSF101238">
    <property type="entry name" value="XPC-binding domain"/>
    <property type="match status" value="1"/>
</dbReference>
<feature type="compositionally biased region" description="Low complexity" evidence="6">
    <location>
        <begin position="227"/>
        <end position="241"/>
    </location>
</feature>
<accession>A0A1G4J8P8</accession>
<dbReference type="InterPro" id="IPR000626">
    <property type="entry name" value="Ubiquitin-like_dom"/>
</dbReference>
<dbReference type="InterPro" id="IPR015940">
    <property type="entry name" value="UBA"/>
</dbReference>
<dbReference type="Gene3D" id="1.10.8.10">
    <property type="entry name" value="DNA helicase RuvA subunit, C-terminal domain"/>
    <property type="match status" value="2"/>
</dbReference>
<dbReference type="CDD" id="cd14378">
    <property type="entry name" value="UBA1_Rhp23p_like"/>
    <property type="match status" value="1"/>
</dbReference>
<comment type="similarity">
    <text evidence="5">Belongs to the RAD23 family.</text>
</comment>
<evidence type="ECO:0000313" key="10">
    <source>
        <dbReference type="Proteomes" id="UP000191144"/>
    </source>
</evidence>
<dbReference type="GO" id="GO:0005829">
    <property type="term" value="C:cytosol"/>
    <property type="evidence" value="ECO:0007669"/>
    <property type="project" value="TreeGrafter"/>
</dbReference>
<feature type="compositionally biased region" description="Low complexity" evidence="6">
    <location>
        <begin position="98"/>
        <end position="118"/>
    </location>
</feature>
<comment type="function">
    <text evidence="5">Multiubiquitin chain receptor involved in modulation of proteasomal degradation. Involved in nucleotide excision repair.</text>
</comment>
<evidence type="ECO:0000313" key="9">
    <source>
        <dbReference type="EMBL" id="SCU86241.1"/>
    </source>
</evidence>
<evidence type="ECO:0000256" key="3">
    <source>
        <dbReference type="ARBA" id="ARBA00023204"/>
    </source>
</evidence>
<reference evidence="10" key="1">
    <citation type="submission" date="2016-03" db="EMBL/GenBank/DDBJ databases">
        <authorList>
            <person name="Devillers Hugo."/>
        </authorList>
    </citation>
    <scope>NUCLEOTIDE SEQUENCE [LARGE SCALE GENOMIC DNA]</scope>
</reference>
<evidence type="ECO:0000259" key="7">
    <source>
        <dbReference type="PROSITE" id="PS50030"/>
    </source>
</evidence>
<feature type="domain" description="UBA" evidence="7">
    <location>
        <begin position="148"/>
        <end position="188"/>
    </location>
</feature>
<keyword evidence="1" id="KW-0677">Repeat</keyword>
<dbReference type="CDD" id="cd01805">
    <property type="entry name" value="Ubl_Rad23"/>
    <property type="match status" value="1"/>
</dbReference>
<dbReference type="GO" id="GO:0043161">
    <property type="term" value="P:proteasome-mediated ubiquitin-dependent protein catabolic process"/>
    <property type="evidence" value="ECO:0007669"/>
    <property type="project" value="UniProtKB-UniRule"/>
</dbReference>
<feature type="compositionally biased region" description="Polar residues" evidence="6">
    <location>
        <begin position="137"/>
        <end position="150"/>
    </location>
</feature>
<dbReference type="SUPFAM" id="SSF46934">
    <property type="entry name" value="UBA-like"/>
    <property type="match status" value="2"/>
</dbReference>
<dbReference type="NCBIfam" id="TIGR00601">
    <property type="entry name" value="rad23"/>
    <property type="match status" value="1"/>
</dbReference>
<dbReference type="GO" id="GO:0006289">
    <property type="term" value="P:nucleotide-excision repair"/>
    <property type="evidence" value="ECO:0007669"/>
    <property type="project" value="UniProtKB-UniRule"/>
</dbReference>
<evidence type="ECO:0000256" key="5">
    <source>
        <dbReference type="RuleBase" id="RU367049"/>
    </source>
</evidence>
<gene>
    <name evidence="9" type="ORF">LAME_0D05138G</name>
</gene>
<dbReference type="PROSITE" id="PS50053">
    <property type="entry name" value="UBIQUITIN_2"/>
    <property type="match status" value="1"/>
</dbReference>
<dbReference type="SUPFAM" id="SSF54236">
    <property type="entry name" value="Ubiquitin-like"/>
    <property type="match status" value="1"/>
</dbReference>
<dbReference type="SMART" id="SM00727">
    <property type="entry name" value="STI1"/>
    <property type="match status" value="1"/>
</dbReference>
<proteinExistence type="inferred from homology"/>
<dbReference type="PANTHER" id="PTHR10621">
    <property type="entry name" value="UV EXCISION REPAIR PROTEIN RAD23"/>
    <property type="match status" value="1"/>
</dbReference>
<dbReference type="PRINTS" id="PR01839">
    <property type="entry name" value="RAD23PROTEIN"/>
</dbReference>
<dbReference type="CDD" id="cd14281">
    <property type="entry name" value="UBA2_Rad23_like"/>
    <property type="match status" value="1"/>
</dbReference>
<dbReference type="FunFam" id="1.10.8.10:FF:000002">
    <property type="entry name" value="UV excision repair protein RAD23 homolog"/>
    <property type="match status" value="1"/>
</dbReference>
<name>A0A1G4J8P8_9SACH</name>
<keyword evidence="10" id="KW-1185">Reference proteome</keyword>
<dbReference type="InterPro" id="IPR015360">
    <property type="entry name" value="XPC-bd"/>
</dbReference>
<organism evidence="9 10">
    <name type="scientific">Lachancea meyersii CBS 8951</name>
    <dbReference type="NCBI Taxonomy" id="1266667"/>
    <lineage>
        <taxon>Eukaryota</taxon>
        <taxon>Fungi</taxon>
        <taxon>Dikarya</taxon>
        <taxon>Ascomycota</taxon>
        <taxon>Saccharomycotina</taxon>
        <taxon>Saccharomycetes</taxon>
        <taxon>Saccharomycetales</taxon>
        <taxon>Saccharomycetaceae</taxon>
        <taxon>Lachancea</taxon>
    </lineage>
</organism>
<dbReference type="Gene3D" id="1.10.10.540">
    <property type="entry name" value="XPC-binding domain"/>
    <property type="match status" value="1"/>
</dbReference>
<dbReference type="InterPro" id="IPR006636">
    <property type="entry name" value="STI1_HS-bd"/>
</dbReference>
<dbReference type="Gene3D" id="3.10.20.90">
    <property type="entry name" value="Phosphatidylinositol 3-kinase Catalytic Subunit, Chain A, domain 1"/>
    <property type="match status" value="1"/>
</dbReference>
<dbReference type="GO" id="GO:0005654">
    <property type="term" value="C:nucleoplasm"/>
    <property type="evidence" value="ECO:0007669"/>
    <property type="project" value="TreeGrafter"/>
</dbReference>
<feature type="compositionally biased region" description="Low complexity" evidence="6">
    <location>
        <begin position="194"/>
        <end position="204"/>
    </location>
</feature>
<protein>
    <recommendedName>
        <fullName evidence="5">UV excision repair protein RAD23</fullName>
    </recommendedName>
</protein>
<dbReference type="InterPro" id="IPR036353">
    <property type="entry name" value="XPC-bd_sf"/>
</dbReference>
<dbReference type="SMART" id="SM00165">
    <property type="entry name" value="UBA"/>
    <property type="match status" value="2"/>
</dbReference>
<dbReference type="InterPro" id="IPR004806">
    <property type="entry name" value="Rad23"/>
</dbReference>
<dbReference type="GO" id="GO:0070628">
    <property type="term" value="F:proteasome binding"/>
    <property type="evidence" value="ECO:0007669"/>
    <property type="project" value="TreeGrafter"/>
</dbReference>
<dbReference type="GO" id="GO:0003684">
    <property type="term" value="F:damaged DNA binding"/>
    <property type="evidence" value="ECO:0007669"/>
    <property type="project" value="UniProtKB-UniRule"/>
</dbReference>
<dbReference type="InterPro" id="IPR009060">
    <property type="entry name" value="UBA-like_sf"/>
</dbReference>
<feature type="region of interest" description="Disordered" evidence="6">
    <location>
        <begin position="194"/>
        <end position="241"/>
    </location>
</feature>
<dbReference type="AlphaFoldDB" id="A0A1G4J8P8"/>
<keyword evidence="4 5" id="KW-0539">Nucleus</keyword>
<keyword evidence="3 5" id="KW-0234">DNA repair</keyword>
<evidence type="ECO:0000259" key="8">
    <source>
        <dbReference type="PROSITE" id="PS50053"/>
    </source>
</evidence>
<comment type="subcellular location">
    <subcellularLocation>
        <location evidence="5">Nucleus</location>
    </subcellularLocation>
    <subcellularLocation>
        <location evidence="5">Cytoplasm</location>
    </subcellularLocation>
</comment>
<keyword evidence="2 5" id="KW-0227">DNA damage</keyword>
<sequence length="401" mass="43141">MVKINFKDFKKQVLALEFEPSVTIGAAKQKLAENKDCEDSQIKLIYSGKILQDDRTIEEYKLKDGDQVIFMISKKKSTSTKTTLPPIEHGQTAASVPQASDAAQASEAAQTSVQTASTGQESIGSAGAGAGAVAETSRANDTGFVTGSQRNETIQRIMEMGYDREQVDRALRAAFNNPDRAVEYLLMGIPEHLQQQPQPQAQPQSESQTETGEHNIAEESQEVNQGASALESAQEQQQPSADDLFAQAAATTGGPEAAESERAPGTIGLTMEDLMSLRQVVTGNPEALAPLLESLSTRYPELREQIMSNPETFISMLLEVVGGSLQEGDMNLEGALEGGMAGEGAEEGQAPPSIELTPQDEAAILRLCELGFERTLAVQVYFACDKNEEVAANMLFSEYAD</sequence>
<dbReference type="PROSITE" id="PS50030">
    <property type="entry name" value="UBA"/>
    <property type="match status" value="2"/>
</dbReference>
<dbReference type="Pfam" id="PF09280">
    <property type="entry name" value="XPC-binding"/>
    <property type="match status" value="1"/>
</dbReference>
<keyword evidence="5" id="KW-0963">Cytoplasm</keyword>
<dbReference type="EMBL" id="LT598482">
    <property type="protein sequence ID" value="SCU86241.1"/>
    <property type="molecule type" value="Genomic_DNA"/>
</dbReference>
<evidence type="ECO:0000256" key="1">
    <source>
        <dbReference type="ARBA" id="ARBA00022737"/>
    </source>
</evidence>
<feature type="region of interest" description="Disordered" evidence="6">
    <location>
        <begin position="80"/>
        <end position="150"/>
    </location>
</feature>
<dbReference type="FunFam" id="1.10.8.10:FF:000003">
    <property type="entry name" value="UV excision repair protein RAD23 homolog"/>
    <property type="match status" value="1"/>
</dbReference>
<feature type="domain" description="Ubiquitin-like" evidence="8">
    <location>
        <begin position="2"/>
        <end position="77"/>
    </location>
</feature>
<dbReference type="Pfam" id="PF00240">
    <property type="entry name" value="ubiquitin"/>
    <property type="match status" value="1"/>
</dbReference>
<dbReference type="InterPro" id="IPR029071">
    <property type="entry name" value="Ubiquitin-like_domsf"/>
</dbReference>